<proteinExistence type="predicted"/>
<gene>
    <name evidence="1" type="ORF">PC117_g386</name>
    <name evidence="2" type="ORF">PC129_g7981</name>
</gene>
<dbReference type="EMBL" id="RCMV01000225">
    <property type="protein sequence ID" value="KAG3221277.1"/>
    <property type="molecule type" value="Genomic_DNA"/>
</dbReference>
<name>A0A8T1EV29_9STRA</name>
<sequence>MLPLQLEKLNVGWEFRSCGLVPGDGLLEREEESWLESGDQVLGLSR</sequence>
<reference evidence="1" key="1">
    <citation type="submission" date="2018-10" db="EMBL/GenBank/DDBJ databases">
        <title>Effector identification in a new, highly contiguous assembly of the strawberry crown rot pathogen Phytophthora cactorum.</title>
        <authorList>
            <person name="Armitage A.D."/>
            <person name="Nellist C.F."/>
            <person name="Bates H."/>
            <person name="Vickerstaff R.J."/>
            <person name="Harrison R.J."/>
        </authorList>
    </citation>
    <scope>NUCLEOTIDE SEQUENCE</scope>
    <source>
        <strain evidence="1">4040</strain>
        <strain evidence="2">P421</strain>
    </source>
</reference>
<accession>A0A8T1EV29</accession>
<evidence type="ECO:0000313" key="3">
    <source>
        <dbReference type="Proteomes" id="UP000736787"/>
    </source>
</evidence>
<dbReference type="Proteomes" id="UP000760860">
    <property type="component" value="Unassembled WGS sequence"/>
</dbReference>
<dbReference type="AlphaFoldDB" id="A0A8T1EV29"/>
<organism evidence="1 3">
    <name type="scientific">Phytophthora cactorum</name>
    <dbReference type="NCBI Taxonomy" id="29920"/>
    <lineage>
        <taxon>Eukaryota</taxon>
        <taxon>Sar</taxon>
        <taxon>Stramenopiles</taxon>
        <taxon>Oomycota</taxon>
        <taxon>Peronosporomycetes</taxon>
        <taxon>Peronosporales</taxon>
        <taxon>Peronosporaceae</taxon>
        <taxon>Phytophthora</taxon>
    </lineage>
</organism>
<protein>
    <submittedName>
        <fullName evidence="1">Uncharacterized protein</fullName>
    </submittedName>
</protein>
<dbReference type="Proteomes" id="UP000736787">
    <property type="component" value="Unassembled WGS sequence"/>
</dbReference>
<comment type="caution">
    <text evidence="1">The sequence shown here is derived from an EMBL/GenBank/DDBJ whole genome shotgun (WGS) entry which is preliminary data.</text>
</comment>
<evidence type="ECO:0000313" key="1">
    <source>
        <dbReference type="EMBL" id="KAG2955553.1"/>
    </source>
</evidence>
<evidence type="ECO:0000313" key="2">
    <source>
        <dbReference type="EMBL" id="KAG3221277.1"/>
    </source>
</evidence>
<dbReference type="EMBL" id="RCMK01000004">
    <property type="protein sequence ID" value="KAG2955553.1"/>
    <property type="molecule type" value="Genomic_DNA"/>
</dbReference>